<protein>
    <recommendedName>
        <fullName evidence="5">MORN repeat protein</fullName>
    </recommendedName>
</protein>
<feature type="compositionally biased region" description="Low complexity" evidence="2">
    <location>
        <begin position="135"/>
        <end position="165"/>
    </location>
</feature>
<dbReference type="InterPro" id="IPR003409">
    <property type="entry name" value="MORN"/>
</dbReference>
<dbReference type="OMA" id="QDGMIDG"/>
<feature type="region of interest" description="Disordered" evidence="2">
    <location>
        <begin position="135"/>
        <end position="206"/>
    </location>
</feature>
<name>A0CR71_PARTE</name>
<dbReference type="EMBL" id="CT868152">
    <property type="protein sequence ID" value="CAK73288.1"/>
    <property type="molecule type" value="Genomic_DNA"/>
</dbReference>
<dbReference type="RefSeq" id="XP_001440685.1">
    <property type="nucleotide sequence ID" value="XM_001440648.1"/>
</dbReference>
<dbReference type="SUPFAM" id="SSF82185">
    <property type="entry name" value="Histone H3 K4-specific methyltransferase SET7/9 N-terminal domain"/>
    <property type="match status" value="2"/>
</dbReference>
<proteinExistence type="predicted"/>
<dbReference type="SMART" id="SM00698">
    <property type="entry name" value="MORN"/>
    <property type="match status" value="3"/>
</dbReference>
<evidence type="ECO:0000256" key="1">
    <source>
        <dbReference type="ARBA" id="ARBA00022737"/>
    </source>
</evidence>
<evidence type="ECO:0000313" key="4">
    <source>
        <dbReference type="Proteomes" id="UP000000600"/>
    </source>
</evidence>
<accession>A0CR71</accession>
<dbReference type="PANTHER" id="PTHR43215">
    <property type="entry name" value="RADIAL SPOKE HEAD 1 HOMOLOG"/>
    <property type="match status" value="1"/>
</dbReference>
<evidence type="ECO:0000313" key="3">
    <source>
        <dbReference type="EMBL" id="CAK73288.1"/>
    </source>
</evidence>
<keyword evidence="1" id="KW-0677">Repeat</keyword>
<gene>
    <name evidence="3" type="ORF">GSPATT00009603001</name>
</gene>
<dbReference type="PANTHER" id="PTHR43215:SF14">
    <property type="entry name" value="RADIAL SPOKE HEAD 1 HOMOLOG"/>
    <property type="match status" value="1"/>
</dbReference>
<dbReference type="Pfam" id="PF02493">
    <property type="entry name" value="MORN"/>
    <property type="match status" value="3"/>
</dbReference>
<dbReference type="InParanoid" id="A0CR71"/>
<keyword evidence="4" id="KW-1185">Reference proteome</keyword>
<reference evidence="3 4" key="1">
    <citation type="journal article" date="2006" name="Nature">
        <title>Global trends of whole-genome duplications revealed by the ciliate Paramecium tetraurelia.</title>
        <authorList>
            <consortium name="Genoscope"/>
            <person name="Aury J.-M."/>
            <person name="Jaillon O."/>
            <person name="Duret L."/>
            <person name="Noel B."/>
            <person name="Jubin C."/>
            <person name="Porcel B.M."/>
            <person name="Segurens B."/>
            <person name="Daubin V."/>
            <person name="Anthouard V."/>
            <person name="Aiach N."/>
            <person name="Arnaiz O."/>
            <person name="Billaut A."/>
            <person name="Beisson J."/>
            <person name="Blanc I."/>
            <person name="Bouhouche K."/>
            <person name="Camara F."/>
            <person name="Duharcourt S."/>
            <person name="Guigo R."/>
            <person name="Gogendeau D."/>
            <person name="Katinka M."/>
            <person name="Keller A.-M."/>
            <person name="Kissmehl R."/>
            <person name="Klotz C."/>
            <person name="Koll F."/>
            <person name="Le Moue A."/>
            <person name="Lepere C."/>
            <person name="Malinsky S."/>
            <person name="Nowacki M."/>
            <person name="Nowak J.K."/>
            <person name="Plattner H."/>
            <person name="Poulain J."/>
            <person name="Ruiz F."/>
            <person name="Serrano V."/>
            <person name="Zagulski M."/>
            <person name="Dessen P."/>
            <person name="Betermier M."/>
            <person name="Weissenbach J."/>
            <person name="Scarpelli C."/>
            <person name="Schachter V."/>
            <person name="Sperling L."/>
            <person name="Meyer E."/>
            <person name="Cohen J."/>
            <person name="Wincker P."/>
        </authorList>
    </citation>
    <scope>NUCLEOTIDE SEQUENCE [LARGE SCALE GENOMIC DNA]</scope>
    <source>
        <strain evidence="3 4">Stock d4-2</strain>
    </source>
</reference>
<organism evidence="3 4">
    <name type="scientific">Paramecium tetraurelia</name>
    <dbReference type="NCBI Taxonomy" id="5888"/>
    <lineage>
        <taxon>Eukaryota</taxon>
        <taxon>Sar</taxon>
        <taxon>Alveolata</taxon>
        <taxon>Ciliophora</taxon>
        <taxon>Intramacronucleata</taxon>
        <taxon>Oligohymenophorea</taxon>
        <taxon>Peniculida</taxon>
        <taxon>Parameciidae</taxon>
        <taxon>Paramecium</taxon>
    </lineage>
</organism>
<sequence>MSYPYGFCSPQRPLPPQLYYQNPIPQQRQAPYSLPPPVYRPPPVGVRPPQQPYYPQYQIQNQVPPISFTIIIPNPITKSKNPQLSTLSLQIIITGRSKTPTTMIINSTLIKRNSSISLLAIIIISLEQPQYQQPGQQNQNKVVQPPKQPYQQQYVPSQPKPQSHPSQHRPEQQNQQIPQQQQQQQVNKPPQQYKQPQQSQKDDDLEKKFQDAIDRTRDLVQKYQNPQTKQPQQQQQQPNPQPKQEQHTNQPQVDDNQLQELALQYEDGYIYRGQGYEPATREGYGVLTDQDDNPVYDGQWKDNQYHGQGKLINVQAEQIDGPFDYQDLSVIENGWLGYEGDFLEGKMNGFGKLQLTNGEMFEGQFQDGMIDGEGVFSAVNGQTIKGLWREGVLTQVFA</sequence>
<feature type="compositionally biased region" description="Low complexity" evidence="2">
    <location>
        <begin position="222"/>
        <end position="238"/>
    </location>
</feature>
<dbReference type="Proteomes" id="UP000000600">
    <property type="component" value="Unassembled WGS sequence"/>
</dbReference>
<dbReference type="GeneID" id="5026470"/>
<dbReference type="Gene3D" id="2.20.110.10">
    <property type="entry name" value="Histone H3 K4-specific methyltransferase SET7/9 N-terminal domain"/>
    <property type="match status" value="1"/>
</dbReference>
<dbReference type="eggNOG" id="KOG0231">
    <property type="taxonomic scope" value="Eukaryota"/>
</dbReference>
<dbReference type="OrthoDB" id="305048at2759"/>
<feature type="compositionally biased region" description="Low complexity" evidence="2">
    <location>
        <begin position="172"/>
        <end position="199"/>
    </location>
</feature>
<dbReference type="STRING" id="5888.A0CR71"/>
<dbReference type="AlphaFoldDB" id="A0CR71"/>
<evidence type="ECO:0008006" key="5">
    <source>
        <dbReference type="Google" id="ProtNLM"/>
    </source>
</evidence>
<evidence type="ECO:0000256" key="2">
    <source>
        <dbReference type="SAM" id="MobiDB-lite"/>
    </source>
</evidence>
<dbReference type="HOGENOM" id="CLU_065058_0_0_1"/>
<dbReference type="KEGG" id="ptm:GSPATT00009603001"/>
<feature type="region of interest" description="Disordered" evidence="2">
    <location>
        <begin position="222"/>
        <end position="253"/>
    </location>
</feature>